<dbReference type="PANTHER" id="PTHR42866:SF2">
    <property type="entry name" value="3-DEOXY-MANNO-OCTULOSONATE CYTIDYLYLTRANSFERASE, MITOCHONDRIAL"/>
    <property type="match status" value="1"/>
</dbReference>
<dbReference type="InterPro" id="IPR029044">
    <property type="entry name" value="Nucleotide-diphossugar_trans"/>
</dbReference>
<dbReference type="NCBIfam" id="TIGR00466">
    <property type="entry name" value="kdsB"/>
    <property type="match status" value="1"/>
</dbReference>
<protein>
    <recommendedName>
        <fullName evidence="4">3-deoxy-manno-octulosonate cytidylyltransferase</fullName>
        <ecNumber evidence="4">2.7.7.38</ecNumber>
    </recommendedName>
    <alternativeName>
        <fullName evidence="4">CMP-2-keto-3-deoxyoctulosonic acid synthase</fullName>
        <shortName evidence="4">CKS</shortName>
        <shortName evidence="4">CMP-KDO synthase</shortName>
    </alternativeName>
</protein>
<dbReference type="AlphaFoldDB" id="A0A948RS19"/>
<evidence type="ECO:0000313" key="5">
    <source>
        <dbReference type="EMBL" id="MBU2689820.1"/>
    </source>
</evidence>
<evidence type="ECO:0000256" key="3">
    <source>
        <dbReference type="ARBA" id="ARBA00022985"/>
    </source>
</evidence>
<dbReference type="CDD" id="cd02517">
    <property type="entry name" value="CMP-KDO-Synthetase"/>
    <property type="match status" value="1"/>
</dbReference>
<keyword evidence="2 4" id="KW-0548">Nucleotidyltransferase</keyword>
<dbReference type="GO" id="GO:0009103">
    <property type="term" value="P:lipopolysaccharide biosynthetic process"/>
    <property type="evidence" value="ECO:0007669"/>
    <property type="project" value="UniProtKB-UniRule"/>
</dbReference>
<dbReference type="InterPro" id="IPR003329">
    <property type="entry name" value="Cytidylyl_trans"/>
</dbReference>
<dbReference type="GO" id="GO:0033468">
    <property type="term" value="P:CMP-keto-3-deoxy-D-manno-octulosonic acid biosynthetic process"/>
    <property type="evidence" value="ECO:0007669"/>
    <property type="project" value="UniProtKB-UniRule"/>
</dbReference>
<evidence type="ECO:0000256" key="1">
    <source>
        <dbReference type="ARBA" id="ARBA00022679"/>
    </source>
</evidence>
<dbReference type="Gene3D" id="3.90.550.10">
    <property type="entry name" value="Spore Coat Polysaccharide Biosynthesis Protein SpsA, Chain A"/>
    <property type="match status" value="1"/>
</dbReference>
<reference evidence="5" key="1">
    <citation type="submission" date="2021-05" db="EMBL/GenBank/DDBJ databases">
        <title>Energy efficiency and biological interactions define the core microbiome of deep oligotrophic groundwater.</title>
        <authorList>
            <person name="Mehrshad M."/>
            <person name="Lopez-Fernandez M."/>
            <person name="Bell E."/>
            <person name="Bernier-Latmani R."/>
            <person name="Bertilsson S."/>
            <person name="Dopson M."/>
        </authorList>
    </citation>
    <scope>NUCLEOTIDE SEQUENCE</scope>
    <source>
        <strain evidence="5">Modern_marine.mb.64</strain>
    </source>
</reference>
<dbReference type="InterPro" id="IPR004528">
    <property type="entry name" value="KdsB"/>
</dbReference>
<keyword evidence="4" id="KW-0963">Cytoplasm</keyword>
<dbReference type="EC" id="2.7.7.38" evidence="4"/>
<dbReference type="PANTHER" id="PTHR42866">
    <property type="entry name" value="3-DEOXY-MANNO-OCTULOSONATE CYTIDYLYLTRANSFERASE"/>
    <property type="match status" value="1"/>
</dbReference>
<proteinExistence type="inferred from homology"/>
<comment type="caution">
    <text evidence="5">The sequence shown here is derived from an EMBL/GenBank/DDBJ whole genome shotgun (WGS) entry which is preliminary data.</text>
</comment>
<dbReference type="NCBIfam" id="NF003952">
    <property type="entry name" value="PRK05450.1-5"/>
    <property type="match status" value="1"/>
</dbReference>
<evidence type="ECO:0000256" key="2">
    <source>
        <dbReference type="ARBA" id="ARBA00022695"/>
    </source>
</evidence>
<dbReference type="Proteomes" id="UP000777784">
    <property type="component" value="Unassembled WGS sequence"/>
</dbReference>
<dbReference type="Pfam" id="PF02348">
    <property type="entry name" value="CTP_transf_3"/>
    <property type="match status" value="1"/>
</dbReference>
<sequence length="260" mass="28516">MSLTKQRVIGVIPARFASTRFPGKVLARWKGRTILEHVYRRAASVAELDDLWIAVDDDRVFDEACSIGAQVCRTSPAHASGTDRVGEVVEGCRPLPDAVLNIQADEPLVDPASLSLLASALRETPVEMVTLAHPMKDVEEWRNPSVVKVVLDAEGNALYFSRAPIPYDRAGWNETVAVYRHVGLYGFRREALRSFVQAQPSPLERAEGLEQLRALEMGWKIRVLIGSWKSIAVDTPEDLAALDRHGSQHGRGGGSGSIDA</sequence>
<keyword evidence="1 4" id="KW-0808">Transferase</keyword>
<name>A0A948RS19_UNCEI</name>
<dbReference type="HAMAP" id="MF_00057">
    <property type="entry name" value="KdsB"/>
    <property type="match status" value="1"/>
</dbReference>
<dbReference type="SUPFAM" id="SSF53448">
    <property type="entry name" value="Nucleotide-diphospho-sugar transferases"/>
    <property type="match status" value="1"/>
</dbReference>
<evidence type="ECO:0000313" key="6">
    <source>
        <dbReference type="Proteomes" id="UP000777784"/>
    </source>
</evidence>
<dbReference type="NCBIfam" id="NF003950">
    <property type="entry name" value="PRK05450.1-3"/>
    <property type="match status" value="1"/>
</dbReference>
<comment type="similarity">
    <text evidence="4">Belongs to the KdsB family.</text>
</comment>
<organism evidence="5 6">
    <name type="scientific">Eiseniibacteriota bacterium</name>
    <dbReference type="NCBI Taxonomy" id="2212470"/>
    <lineage>
        <taxon>Bacteria</taxon>
        <taxon>Candidatus Eiseniibacteriota</taxon>
    </lineage>
</organism>
<keyword evidence="3 4" id="KW-0448">Lipopolysaccharide biosynthesis</keyword>
<comment type="subcellular location">
    <subcellularLocation>
        <location evidence="4">Cytoplasm</location>
    </subcellularLocation>
</comment>
<comment type="pathway">
    <text evidence="4">Nucleotide-sugar biosynthesis; CMP-3-deoxy-D-manno-octulosonate biosynthesis; CMP-3-deoxy-D-manno-octulosonate from 3-deoxy-D-manno-octulosonate and CTP: step 1/1.</text>
</comment>
<gene>
    <name evidence="4 5" type="primary">kdsB</name>
    <name evidence="5" type="ORF">KJ970_02755</name>
</gene>
<comment type="catalytic activity">
    <reaction evidence="4">
        <text>3-deoxy-alpha-D-manno-oct-2-ulosonate + CTP = CMP-3-deoxy-beta-D-manno-octulosonate + diphosphate</text>
        <dbReference type="Rhea" id="RHEA:23448"/>
        <dbReference type="ChEBI" id="CHEBI:33019"/>
        <dbReference type="ChEBI" id="CHEBI:37563"/>
        <dbReference type="ChEBI" id="CHEBI:85986"/>
        <dbReference type="ChEBI" id="CHEBI:85987"/>
        <dbReference type="EC" id="2.7.7.38"/>
    </reaction>
</comment>
<accession>A0A948RS19</accession>
<dbReference type="GO" id="GO:0005829">
    <property type="term" value="C:cytosol"/>
    <property type="evidence" value="ECO:0007669"/>
    <property type="project" value="TreeGrafter"/>
</dbReference>
<dbReference type="EMBL" id="JAHJDP010000018">
    <property type="protein sequence ID" value="MBU2689820.1"/>
    <property type="molecule type" value="Genomic_DNA"/>
</dbReference>
<comment type="function">
    <text evidence="4">Activates KDO (a required 8-carbon sugar) for incorporation into bacterial lipopolysaccharide in Gram-negative bacteria.</text>
</comment>
<dbReference type="GO" id="GO:0008690">
    <property type="term" value="F:3-deoxy-manno-octulosonate cytidylyltransferase activity"/>
    <property type="evidence" value="ECO:0007669"/>
    <property type="project" value="UniProtKB-UniRule"/>
</dbReference>
<evidence type="ECO:0000256" key="4">
    <source>
        <dbReference type="HAMAP-Rule" id="MF_00057"/>
    </source>
</evidence>